<evidence type="ECO:0000313" key="1">
    <source>
        <dbReference type="EMBL" id="KAK2651885.1"/>
    </source>
</evidence>
<dbReference type="PANTHER" id="PTHR33116:SF75">
    <property type="entry name" value="RIBONUCLEASE H PROTEIN"/>
    <property type="match status" value="1"/>
</dbReference>
<organism evidence="1 2">
    <name type="scientific">Dipteronia dyeriana</name>
    <dbReference type="NCBI Taxonomy" id="168575"/>
    <lineage>
        <taxon>Eukaryota</taxon>
        <taxon>Viridiplantae</taxon>
        <taxon>Streptophyta</taxon>
        <taxon>Embryophyta</taxon>
        <taxon>Tracheophyta</taxon>
        <taxon>Spermatophyta</taxon>
        <taxon>Magnoliopsida</taxon>
        <taxon>eudicotyledons</taxon>
        <taxon>Gunneridae</taxon>
        <taxon>Pentapetalae</taxon>
        <taxon>rosids</taxon>
        <taxon>malvids</taxon>
        <taxon>Sapindales</taxon>
        <taxon>Sapindaceae</taxon>
        <taxon>Hippocastanoideae</taxon>
        <taxon>Acereae</taxon>
        <taxon>Dipteronia</taxon>
    </lineage>
</organism>
<gene>
    <name evidence="1" type="ORF">Ddye_011741</name>
</gene>
<protein>
    <submittedName>
        <fullName evidence="1">Uncharacterized protein</fullName>
    </submittedName>
</protein>
<comment type="caution">
    <text evidence="1">The sequence shown here is derived from an EMBL/GenBank/DDBJ whole genome shotgun (WGS) entry which is preliminary data.</text>
</comment>
<reference evidence="1" key="1">
    <citation type="journal article" date="2023" name="Plant J.">
        <title>Genome sequences and population genomics provide insights into the demographic history, inbreeding, and mutation load of two 'living fossil' tree species of Dipteronia.</title>
        <authorList>
            <person name="Feng Y."/>
            <person name="Comes H.P."/>
            <person name="Chen J."/>
            <person name="Zhu S."/>
            <person name="Lu R."/>
            <person name="Zhang X."/>
            <person name="Li P."/>
            <person name="Qiu J."/>
            <person name="Olsen K.M."/>
            <person name="Qiu Y."/>
        </authorList>
    </citation>
    <scope>NUCLEOTIDE SEQUENCE</scope>
    <source>
        <strain evidence="1">KIB01</strain>
    </source>
</reference>
<dbReference type="PANTHER" id="PTHR33116">
    <property type="entry name" value="REVERSE TRANSCRIPTASE ZINC-BINDING DOMAIN-CONTAINING PROTEIN-RELATED-RELATED"/>
    <property type="match status" value="1"/>
</dbReference>
<proteinExistence type="predicted"/>
<name>A0AAD9X314_9ROSI</name>
<dbReference type="Proteomes" id="UP001280121">
    <property type="component" value="Unassembled WGS sequence"/>
</dbReference>
<accession>A0AAD9X314</accession>
<dbReference type="EMBL" id="JANJYI010000004">
    <property type="protein sequence ID" value="KAK2651885.1"/>
    <property type="molecule type" value="Genomic_DNA"/>
</dbReference>
<sequence length="330" mass="38732">MRNFKAFADAANVVDIPIQEPKVECLLNARRILRCFEIISGLKINFHKSCLDRVGKKRPTEDDWASIFKCILSSLPVTYLGLPLEGNSSRKIFWDSVVNKVELRLAPWKRAFISKDWKSICKSKRQGRLRIGRMRDKGVSLLSKWIWRFGRDDRSLWKNVICAKYGYGHNYLLWNFNLVMHGSPFVKEISRFLEEGHIAYDIVRKGFKVVVGNGIRVQLWEDLCWDDVPLKQAFPRIFALSKSKVGLLVDFRKWENDRWVWEVKLRRPLFDWEIEQWKCFMLMLETFTVRPNIDDAVALSFCPNGLFTVSSFRRCLEDNNSVFSPHAAFI</sequence>
<evidence type="ECO:0000313" key="2">
    <source>
        <dbReference type="Proteomes" id="UP001280121"/>
    </source>
</evidence>
<dbReference type="AlphaFoldDB" id="A0AAD9X314"/>
<keyword evidence="2" id="KW-1185">Reference proteome</keyword>